<dbReference type="AlphaFoldDB" id="A0A413N820"/>
<protein>
    <submittedName>
        <fullName evidence="1">Uncharacterized protein</fullName>
    </submittedName>
</protein>
<sequence length="129" mass="14704">MNDAFFEYAGSELAVIEITAGLRQLDEEKGFSASFVDNYGYPVWNESKIIPIDSEEALVVLPVKSRHENKIPALWIFLAHDNVVSNVVLTKEMAGNSGMDWEWGFDYFTQKMYPETSSSKLLERILQYA</sequence>
<organism evidence="1 4">
    <name type="scientific">Parabacteroides merdae</name>
    <dbReference type="NCBI Taxonomy" id="46503"/>
    <lineage>
        <taxon>Bacteria</taxon>
        <taxon>Pseudomonadati</taxon>
        <taxon>Bacteroidota</taxon>
        <taxon>Bacteroidia</taxon>
        <taxon>Bacteroidales</taxon>
        <taxon>Tannerellaceae</taxon>
        <taxon>Parabacteroides</taxon>
    </lineage>
</organism>
<comment type="caution">
    <text evidence="1">The sequence shown here is derived from an EMBL/GenBank/DDBJ whole genome shotgun (WGS) entry which is preliminary data.</text>
</comment>
<name>A0A413N820_9BACT</name>
<evidence type="ECO:0000313" key="2">
    <source>
        <dbReference type="EMBL" id="RHH75059.1"/>
    </source>
</evidence>
<dbReference type="EMBL" id="QSEF01000026">
    <property type="protein sequence ID" value="RGZ44622.1"/>
    <property type="molecule type" value="Genomic_DNA"/>
</dbReference>
<gene>
    <name evidence="2" type="ORF">DW191_16635</name>
    <name evidence="1" type="ORF">DW986_16280</name>
</gene>
<dbReference type="RefSeq" id="WP_122203540.1">
    <property type="nucleotide sequence ID" value="NZ_QRKC01000009.1"/>
</dbReference>
<dbReference type="Proteomes" id="UP000285173">
    <property type="component" value="Unassembled WGS sequence"/>
</dbReference>
<accession>A0A413N820</accession>
<dbReference type="Proteomes" id="UP000283732">
    <property type="component" value="Unassembled WGS sequence"/>
</dbReference>
<evidence type="ECO:0000313" key="4">
    <source>
        <dbReference type="Proteomes" id="UP000285173"/>
    </source>
</evidence>
<proteinExistence type="predicted"/>
<evidence type="ECO:0000313" key="1">
    <source>
        <dbReference type="EMBL" id="RGZ44622.1"/>
    </source>
</evidence>
<evidence type="ECO:0000313" key="3">
    <source>
        <dbReference type="Proteomes" id="UP000283732"/>
    </source>
</evidence>
<reference evidence="3 4" key="1">
    <citation type="submission" date="2018-08" db="EMBL/GenBank/DDBJ databases">
        <title>A genome reference for cultivated species of the human gut microbiota.</title>
        <authorList>
            <person name="Zou Y."/>
            <person name="Xue W."/>
            <person name="Luo G."/>
        </authorList>
    </citation>
    <scope>NUCLEOTIDE SEQUENCE [LARGE SCALE GENOMIC DNA]</scope>
    <source>
        <strain evidence="2 3">AM16-50</strain>
        <strain evidence="1 4">AM50-15</strain>
    </source>
</reference>
<dbReference type="EMBL" id="QRKC01000009">
    <property type="protein sequence ID" value="RHH75059.1"/>
    <property type="molecule type" value="Genomic_DNA"/>
</dbReference>